<gene>
    <name evidence="2" type="ORF">LTR05_005365</name>
</gene>
<reference evidence="2 3" key="1">
    <citation type="submission" date="2023-08" db="EMBL/GenBank/DDBJ databases">
        <title>Black Yeasts Isolated from many extreme environments.</title>
        <authorList>
            <person name="Coleine C."/>
            <person name="Stajich J.E."/>
            <person name="Selbmann L."/>
        </authorList>
    </citation>
    <scope>NUCLEOTIDE SEQUENCE [LARGE SCALE GENOMIC DNA]</scope>
    <source>
        <strain evidence="2 3">CCFEE 5910</strain>
    </source>
</reference>
<proteinExistence type="predicted"/>
<evidence type="ECO:0000313" key="2">
    <source>
        <dbReference type="EMBL" id="KAK5084289.1"/>
    </source>
</evidence>
<accession>A0AAN7SXM1</accession>
<name>A0AAN7SXM1_9EURO</name>
<keyword evidence="3" id="KW-1185">Reference proteome</keyword>
<feature type="region of interest" description="Disordered" evidence="1">
    <location>
        <begin position="257"/>
        <end position="278"/>
    </location>
</feature>
<comment type="caution">
    <text evidence="2">The sequence shown here is derived from an EMBL/GenBank/DDBJ whole genome shotgun (WGS) entry which is preliminary data.</text>
</comment>
<organism evidence="2 3">
    <name type="scientific">Lithohypha guttulata</name>
    <dbReference type="NCBI Taxonomy" id="1690604"/>
    <lineage>
        <taxon>Eukaryota</taxon>
        <taxon>Fungi</taxon>
        <taxon>Dikarya</taxon>
        <taxon>Ascomycota</taxon>
        <taxon>Pezizomycotina</taxon>
        <taxon>Eurotiomycetes</taxon>
        <taxon>Chaetothyriomycetidae</taxon>
        <taxon>Chaetothyriales</taxon>
        <taxon>Trichomeriaceae</taxon>
        <taxon>Lithohypha</taxon>
    </lineage>
</organism>
<protein>
    <submittedName>
        <fullName evidence="2">Uncharacterized protein</fullName>
    </submittedName>
</protein>
<sequence>MEVLSTNGAHVANSDIASRTSITPQQSYVSTPATVLSISQKSNSIRHESGLDTPPSAHNGYEGYQLNNEYMSPLQNEQRNHNKDGHVDPELVEEHLSNYNNDHVDYTQDVDFGTTQEQTGDTAFGSETYYGTEITTQQEAFDDLQQFPHENSYLSLDEQYVPAEVPTTVGKRADTAFAYDLFSLPGSGHGYGLRTYQEGNDYLVQSQQGVYGNMQPTPGSAYGSAYDNVDFNRPSAYPNMFAGHGMHLGTLPSNISPVADGSPARQNGSNRARARNNDDMDSKLLQWRGEGKSYREIRDLGNWGLEESTLRGRYRTLIKSKEQRLRKPNWPDTAISAMFEAVELFVPASATKLNGKEAAAKIPWKKVAEWMRDNRGCYLYGNATVKKKYVEETAKRKQVRRRTMV</sequence>
<dbReference type="EMBL" id="JAVRRJ010000005">
    <property type="protein sequence ID" value="KAK5084289.1"/>
    <property type="molecule type" value="Genomic_DNA"/>
</dbReference>
<evidence type="ECO:0000256" key="1">
    <source>
        <dbReference type="SAM" id="MobiDB-lite"/>
    </source>
</evidence>
<dbReference type="AlphaFoldDB" id="A0AAN7SXM1"/>
<dbReference type="Proteomes" id="UP001309876">
    <property type="component" value="Unassembled WGS sequence"/>
</dbReference>
<evidence type="ECO:0000313" key="3">
    <source>
        <dbReference type="Proteomes" id="UP001309876"/>
    </source>
</evidence>